<sequence length="217" mass="23822">MRSTLAVILGVVISADGLAAPENYVAGGEPELLLALGSDDYAVRERAHAELLSLAKLYGQKRLSELAHTYFASNDPELQSRLYAILKVCRQARAKPVLGLSFKEEELKLKDGTHVIAMFVRRLSRGKSAQKAGLMVGDRIVRIGSQDAKSDGKPYVVKQAVASLQVGKKVPFHILREGKALALLVRIEGAPVDDSDEARREKEEQFAEWLESQNSAR</sequence>
<dbReference type="EMBL" id="JAENIG010000004">
    <property type="protein sequence ID" value="MBK1854860.1"/>
    <property type="molecule type" value="Genomic_DNA"/>
</dbReference>
<protein>
    <recommendedName>
        <fullName evidence="2">PDZ domain-containing protein</fullName>
    </recommendedName>
</protein>
<dbReference type="Gene3D" id="2.30.42.10">
    <property type="match status" value="1"/>
</dbReference>
<dbReference type="InterPro" id="IPR001478">
    <property type="entry name" value="PDZ"/>
</dbReference>
<evidence type="ECO:0000313" key="3">
    <source>
        <dbReference type="EMBL" id="MBK1854860.1"/>
    </source>
</evidence>
<dbReference type="InterPro" id="IPR036034">
    <property type="entry name" value="PDZ_sf"/>
</dbReference>
<comment type="caution">
    <text evidence="3">The sequence shown here is derived from an EMBL/GenBank/DDBJ whole genome shotgun (WGS) entry which is preliminary data.</text>
</comment>
<dbReference type="SMART" id="SM00228">
    <property type="entry name" value="PDZ"/>
    <property type="match status" value="1"/>
</dbReference>
<reference evidence="3" key="1">
    <citation type="submission" date="2021-01" db="EMBL/GenBank/DDBJ databases">
        <title>Modified the classification status of verrucomicrobia.</title>
        <authorList>
            <person name="Feng X."/>
        </authorList>
    </citation>
    <scope>NUCLEOTIDE SEQUENCE</scope>
    <source>
        <strain evidence="3">5K15</strain>
    </source>
</reference>
<evidence type="ECO:0000256" key="1">
    <source>
        <dbReference type="SAM" id="MobiDB-lite"/>
    </source>
</evidence>
<organism evidence="3 4">
    <name type="scientific">Oceaniferula flava</name>
    <dbReference type="NCBI Taxonomy" id="2800421"/>
    <lineage>
        <taxon>Bacteria</taxon>
        <taxon>Pseudomonadati</taxon>
        <taxon>Verrucomicrobiota</taxon>
        <taxon>Verrucomicrobiia</taxon>
        <taxon>Verrucomicrobiales</taxon>
        <taxon>Verrucomicrobiaceae</taxon>
        <taxon>Oceaniferula</taxon>
    </lineage>
</organism>
<dbReference type="SUPFAM" id="SSF50156">
    <property type="entry name" value="PDZ domain-like"/>
    <property type="match status" value="1"/>
</dbReference>
<accession>A0AAE2SE50</accession>
<gene>
    <name evidence="3" type="ORF">JIN83_07800</name>
</gene>
<evidence type="ECO:0000259" key="2">
    <source>
        <dbReference type="SMART" id="SM00228"/>
    </source>
</evidence>
<proteinExistence type="predicted"/>
<dbReference type="Pfam" id="PF13180">
    <property type="entry name" value="PDZ_2"/>
    <property type="match status" value="1"/>
</dbReference>
<keyword evidence="4" id="KW-1185">Reference proteome</keyword>
<feature type="region of interest" description="Disordered" evidence="1">
    <location>
        <begin position="193"/>
        <end position="217"/>
    </location>
</feature>
<evidence type="ECO:0000313" key="4">
    <source>
        <dbReference type="Proteomes" id="UP000634206"/>
    </source>
</evidence>
<dbReference type="Proteomes" id="UP000634206">
    <property type="component" value="Unassembled WGS sequence"/>
</dbReference>
<dbReference type="RefSeq" id="WP_309489471.1">
    <property type="nucleotide sequence ID" value="NZ_JAENIG010000004.1"/>
</dbReference>
<dbReference type="AlphaFoldDB" id="A0AAE2SE50"/>
<feature type="domain" description="PDZ" evidence="2">
    <location>
        <begin position="96"/>
        <end position="178"/>
    </location>
</feature>
<name>A0AAE2SE50_9BACT</name>